<dbReference type="GO" id="GO:0071111">
    <property type="term" value="F:cyclic-guanylate-specific phosphodiesterase activity"/>
    <property type="evidence" value="ECO:0007669"/>
    <property type="project" value="UniProtKB-EC"/>
</dbReference>
<dbReference type="InterPro" id="IPR050706">
    <property type="entry name" value="Cyclic-di-GMP_PDE-like"/>
</dbReference>
<dbReference type="PANTHER" id="PTHR33121:SF64">
    <property type="entry name" value="CYCLIC DI-GMP PHOSPHODIESTERASE PDEF"/>
    <property type="match status" value="1"/>
</dbReference>
<sequence>MLTSKVDYQIIASICKVALMRRLSIVAEYVESAEQRDALKSLGVDYMQGYFIGKPQLLASLVADGATTGKTKSLTENMAPHPTPLPQGEGTDRARLKL</sequence>
<evidence type="ECO:0000256" key="1">
    <source>
        <dbReference type="SAM" id="MobiDB-lite"/>
    </source>
</evidence>
<accession>A0A4V6KP39</accession>
<dbReference type="PROSITE" id="PS50883">
    <property type="entry name" value="EAL"/>
    <property type="match status" value="1"/>
</dbReference>
<dbReference type="Pfam" id="PF00563">
    <property type="entry name" value="EAL"/>
    <property type="match status" value="1"/>
</dbReference>
<dbReference type="InterPro" id="IPR035919">
    <property type="entry name" value="EAL_sf"/>
</dbReference>
<protein>
    <submittedName>
        <fullName evidence="3">Cyclic di-GMP phosphodiesterase YfgF</fullName>
        <ecNumber evidence="3">3.1.4.52</ecNumber>
    </submittedName>
</protein>
<keyword evidence="3" id="KW-0378">Hydrolase</keyword>
<dbReference type="InterPro" id="IPR001633">
    <property type="entry name" value="EAL_dom"/>
</dbReference>
<dbReference type="PANTHER" id="PTHR33121">
    <property type="entry name" value="CYCLIC DI-GMP PHOSPHODIESTERASE PDEF"/>
    <property type="match status" value="1"/>
</dbReference>
<feature type="region of interest" description="Disordered" evidence="1">
    <location>
        <begin position="71"/>
        <end position="98"/>
    </location>
</feature>
<dbReference type="SUPFAM" id="SSF141868">
    <property type="entry name" value="EAL domain-like"/>
    <property type="match status" value="1"/>
</dbReference>
<feature type="domain" description="EAL" evidence="2">
    <location>
        <begin position="1"/>
        <end position="69"/>
    </location>
</feature>
<dbReference type="EMBL" id="CABEEZ010000072">
    <property type="protein sequence ID" value="VTR33408.1"/>
    <property type="molecule type" value="Genomic_DNA"/>
</dbReference>
<reference evidence="3" key="1">
    <citation type="submission" date="2019-05" db="EMBL/GenBank/DDBJ databases">
        <authorList>
            <consortium name="Pathogen Informatics"/>
        </authorList>
    </citation>
    <scope>NUCLEOTIDE SEQUENCE [LARGE SCALE GENOMIC DNA]</scope>
    <source>
        <strain evidence="3">NCTC12965</strain>
    </source>
</reference>
<organism evidence="3">
    <name type="scientific">Serratia fonticola</name>
    <dbReference type="NCBI Taxonomy" id="47917"/>
    <lineage>
        <taxon>Bacteria</taxon>
        <taxon>Pseudomonadati</taxon>
        <taxon>Pseudomonadota</taxon>
        <taxon>Gammaproteobacteria</taxon>
        <taxon>Enterobacterales</taxon>
        <taxon>Yersiniaceae</taxon>
        <taxon>Serratia</taxon>
    </lineage>
</organism>
<dbReference type="AlphaFoldDB" id="A0A4V6KP39"/>
<proteinExistence type="predicted"/>
<dbReference type="Gene3D" id="3.20.20.450">
    <property type="entry name" value="EAL domain"/>
    <property type="match status" value="1"/>
</dbReference>
<gene>
    <name evidence="3" type="primary">yfgF_1</name>
    <name evidence="3" type="ORF">NCTC12965_03498</name>
</gene>
<evidence type="ECO:0000313" key="3">
    <source>
        <dbReference type="EMBL" id="VTR33408.1"/>
    </source>
</evidence>
<evidence type="ECO:0000259" key="2">
    <source>
        <dbReference type="PROSITE" id="PS50883"/>
    </source>
</evidence>
<dbReference type="EC" id="3.1.4.52" evidence="3"/>
<name>A0A4V6KP39_SERFO</name>